<dbReference type="GO" id="GO:0016740">
    <property type="term" value="F:transferase activity"/>
    <property type="evidence" value="ECO:0007669"/>
    <property type="project" value="UniProtKB-KW"/>
</dbReference>
<dbReference type="InterPro" id="IPR050757">
    <property type="entry name" value="Collagen_mod_GT25"/>
</dbReference>
<keyword evidence="3" id="KW-0808">Transferase</keyword>
<keyword evidence="6" id="KW-1185">Reference proteome</keyword>
<name>A0A5M9JPT3_MONFR</name>
<evidence type="ECO:0000256" key="2">
    <source>
        <dbReference type="ARBA" id="ARBA00022676"/>
    </source>
</evidence>
<evidence type="ECO:0000313" key="6">
    <source>
        <dbReference type="Proteomes" id="UP000322873"/>
    </source>
</evidence>
<evidence type="ECO:0000313" key="5">
    <source>
        <dbReference type="EMBL" id="KAA8569806.1"/>
    </source>
</evidence>
<gene>
    <name evidence="5" type="ORF">EYC84_002149</name>
</gene>
<dbReference type="PANTHER" id="PTHR10730:SF53">
    <property type="entry name" value="GLYCOSYLTRANSFERASE 25 FAMILY MEMBER"/>
    <property type="match status" value="1"/>
</dbReference>
<evidence type="ECO:0000256" key="3">
    <source>
        <dbReference type="ARBA" id="ARBA00022679"/>
    </source>
</evidence>
<accession>A0A5M9JPT3</accession>
<dbReference type="PANTHER" id="PTHR10730">
    <property type="entry name" value="PROCOLLAGEN-LYSINE,2-OXOGLUTARATE 5-DIOXYGENASE/GLYCOSYLTRANSFERASE 25 FAMILY MEMBER"/>
    <property type="match status" value="1"/>
</dbReference>
<dbReference type="CDD" id="cd06532">
    <property type="entry name" value="Glyco_transf_25"/>
    <property type="match status" value="1"/>
</dbReference>
<feature type="domain" description="Glycosyl transferase family 25" evidence="4">
    <location>
        <begin position="50"/>
        <end position="202"/>
    </location>
</feature>
<proteinExistence type="inferred from homology"/>
<comment type="caution">
    <text evidence="5">The sequence shown here is derived from an EMBL/GenBank/DDBJ whole genome shotgun (WGS) entry which is preliminary data.</text>
</comment>
<comment type="similarity">
    <text evidence="1">Belongs to the glycosyltransferase 25 family.</text>
</comment>
<protein>
    <recommendedName>
        <fullName evidence="4">Glycosyl transferase family 25 domain-containing protein</fullName>
    </recommendedName>
</protein>
<dbReference type="VEuPathDB" id="FungiDB:MFRU_064g00140"/>
<keyword evidence="2" id="KW-0328">Glycosyltransferase</keyword>
<organism evidence="5 6">
    <name type="scientific">Monilinia fructicola</name>
    <name type="common">Brown rot fungus</name>
    <name type="synonym">Ciboria fructicola</name>
    <dbReference type="NCBI Taxonomy" id="38448"/>
    <lineage>
        <taxon>Eukaryota</taxon>
        <taxon>Fungi</taxon>
        <taxon>Dikarya</taxon>
        <taxon>Ascomycota</taxon>
        <taxon>Pezizomycotina</taxon>
        <taxon>Leotiomycetes</taxon>
        <taxon>Helotiales</taxon>
        <taxon>Sclerotiniaceae</taxon>
        <taxon>Monilinia</taxon>
    </lineage>
</organism>
<dbReference type="AlphaFoldDB" id="A0A5M9JPT3"/>
<dbReference type="InterPro" id="IPR002654">
    <property type="entry name" value="Glyco_trans_25"/>
</dbReference>
<reference evidence="5 6" key="1">
    <citation type="submission" date="2019-06" db="EMBL/GenBank/DDBJ databases">
        <title>Genome Sequence of the Brown Rot Fungal Pathogen Monilinia fructicola.</title>
        <authorList>
            <person name="De Miccolis Angelini R.M."/>
            <person name="Landi L."/>
            <person name="Abate D."/>
            <person name="Pollastro S."/>
            <person name="Romanazzi G."/>
            <person name="Faretra F."/>
        </authorList>
    </citation>
    <scope>NUCLEOTIDE SEQUENCE [LARGE SCALE GENOMIC DNA]</scope>
    <source>
        <strain evidence="5 6">Mfrc123</strain>
    </source>
</reference>
<dbReference type="EMBL" id="VICG01000007">
    <property type="protein sequence ID" value="KAA8569806.1"/>
    <property type="molecule type" value="Genomic_DNA"/>
</dbReference>
<dbReference type="Pfam" id="PF01755">
    <property type="entry name" value="Glyco_transf_25"/>
    <property type="match status" value="1"/>
</dbReference>
<dbReference type="Proteomes" id="UP000322873">
    <property type="component" value="Unassembled WGS sequence"/>
</dbReference>
<evidence type="ECO:0000256" key="1">
    <source>
        <dbReference type="ARBA" id="ARBA00006721"/>
    </source>
</evidence>
<evidence type="ECO:0000259" key="4">
    <source>
        <dbReference type="Pfam" id="PF01755"/>
    </source>
</evidence>
<sequence length="292" mass="32824">MGLGAILMAILPDRTDQIDTASLMSSYLDIEITIIDGVTTVLEKTRPPGGAKLKKGQIGCWRAHMNMMRYIVDHRLETALILEADVDWDIRIKDQLEELGKHMPGASKTRPYGLEWDMIYTGTFLHYADGENLGPVIRYYDKTVESLDDSRCDKMDGGWVASDLQAYQTQKNQRIIHRAYSPYATTGYMVTLEGARRILYQLGLNQQTAAVDLDFLEAHHRRELNGLVVVPPLMQQWKTGDAAKNSDIEAPNPAEVVVGSGPCIIQSMRASLHDRAFNKSGVDWIDRTDLTR</sequence>